<dbReference type="InterPro" id="IPR002104">
    <property type="entry name" value="Integrase_catalytic"/>
</dbReference>
<dbReference type="EMBL" id="JACLAX010000008">
    <property type="protein sequence ID" value="MBC2669514.1"/>
    <property type="molecule type" value="Genomic_DNA"/>
</dbReference>
<dbReference type="Gene3D" id="1.10.443.10">
    <property type="entry name" value="Intergrase catalytic core"/>
    <property type="match status" value="1"/>
</dbReference>
<evidence type="ECO:0000313" key="6">
    <source>
        <dbReference type="EMBL" id="MBC2669514.1"/>
    </source>
</evidence>
<evidence type="ECO:0000313" key="7">
    <source>
        <dbReference type="Proteomes" id="UP000551327"/>
    </source>
</evidence>
<dbReference type="Gene3D" id="3.30.160.390">
    <property type="entry name" value="Integrase, DNA-binding domain"/>
    <property type="match status" value="1"/>
</dbReference>
<reference evidence="6 7" key="1">
    <citation type="submission" date="2020-08" db="EMBL/GenBank/DDBJ databases">
        <title>The genome sequence of type strain Novosphingobium piscinae KCTC 42194.</title>
        <authorList>
            <person name="Liu Y."/>
        </authorList>
    </citation>
    <scope>NUCLEOTIDE SEQUENCE [LARGE SCALE GENOMIC DNA]</scope>
    <source>
        <strain evidence="6 7">KCTC 42194</strain>
    </source>
</reference>
<dbReference type="InterPro" id="IPR038488">
    <property type="entry name" value="Integrase_DNA-bd_sf"/>
</dbReference>
<name>A0A7X1FYU6_9SPHN</name>
<comment type="similarity">
    <text evidence="1">Belongs to the 'phage' integrase family.</text>
</comment>
<evidence type="ECO:0000256" key="2">
    <source>
        <dbReference type="ARBA" id="ARBA00022908"/>
    </source>
</evidence>
<accession>A0A7X1FYU6</accession>
<feature type="domain" description="Tyr recombinase" evidence="5">
    <location>
        <begin position="207"/>
        <end position="406"/>
    </location>
</feature>
<dbReference type="RefSeq" id="WP_185679371.1">
    <property type="nucleotide sequence ID" value="NZ_JACLAX010000008.1"/>
</dbReference>
<dbReference type="AlphaFoldDB" id="A0A7X1FYU6"/>
<dbReference type="PANTHER" id="PTHR30629:SF2">
    <property type="entry name" value="PROPHAGE INTEGRASE INTS-RELATED"/>
    <property type="match status" value="1"/>
</dbReference>
<dbReference type="Proteomes" id="UP000551327">
    <property type="component" value="Unassembled WGS sequence"/>
</dbReference>
<dbReference type="GO" id="GO:0003677">
    <property type="term" value="F:DNA binding"/>
    <property type="evidence" value="ECO:0007669"/>
    <property type="project" value="UniProtKB-KW"/>
</dbReference>
<dbReference type="PANTHER" id="PTHR30629">
    <property type="entry name" value="PROPHAGE INTEGRASE"/>
    <property type="match status" value="1"/>
</dbReference>
<evidence type="ECO:0000256" key="3">
    <source>
        <dbReference type="ARBA" id="ARBA00023125"/>
    </source>
</evidence>
<dbReference type="InterPro" id="IPR011010">
    <property type="entry name" value="DNA_brk_join_enz"/>
</dbReference>
<organism evidence="6 7">
    <name type="scientific">Novosphingobium piscinae</name>
    <dbReference type="NCBI Taxonomy" id="1507448"/>
    <lineage>
        <taxon>Bacteria</taxon>
        <taxon>Pseudomonadati</taxon>
        <taxon>Pseudomonadota</taxon>
        <taxon>Alphaproteobacteria</taxon>
        <taxon>Sphingomonadales</taxon>
        <taxon>Sphingomonadaceae</taxon>
        <taxon>Novosphingobium</taxon>
    </lineage>
</organism>
<dbReference type="GO" id="GO:0006310">
    <property type="term" value="P:DNA recombination"/>
    <property type="evidence" value="ECO:0007669"/>
    <property type="project" value="UniProtKB-KW"/>
</dbReference>
<evidence type="ECO:0000259" key="5">
    <source>
        <dbReference type="PROSITE" id="PS51898"/>
    </source>
</evidence>
<dbReference type="Pfam" id="PF22022">
    <property type="entry name" value="Phage_int_M"/>
    <property type="match status" value="1"/>
</dbReference>
<sequence>MDAFNPTKQEMLWDDREVGFGLLAMPSGTKSYVFQYRLGGRAGKTKRYTIGRHGEWTPDRARKRARELRAEVTRGVDPMEAERERLAAAESAKAARLAKERLHRELAFEKVAERWLSEYELDHRPQTHAQAKHVVDVHLTPALRGKPLPHITRADLQPILDKIPARRKASRLAVYAYASVLFRWAMERGEIADNPVRMMAKPEGPPARDRVLTDDELAAVWSAAVDLRDPYGAFYRLLILTGQRREEVSGMTWAELDRATSTWTIPGPRAKNGKAHIVPLAPAVVAEFDRLALAVQVAAKEKEPDARRWPKSGPVLQTYKRVAIRSYSKAKAELDAAITKARGEAGPLSPWRVHDLRRTLATGLQRLGVRFEVTEATLNHVSGSRAGIAGVYQRHDWREEKRDALRSWAATVAAIAAGHRPAQFANAAGEADPEAWRAFIRACVENGGQPVEREPNNVVDITTAKKSG</sequence>
<dbReference type="InterPro" id="IPR025166">
    <property type="entry name" value="Integrase_DNA_bind_dom"/>
</dbReference>
<dbReference type="InterPro" id="IPR050808">
    <property type="entry name" value="Phage_Integrase"/>
</dbReference>
<dbReference type="Pfam" id="PF00589">
    <property type="entry name" value="Phage_integrase"/>
    <property type="match status" value="1"/>
</dbReference>
<comment type="caution">
    <text evidence="6">The sequence shown here is derived from an EMBL/GenBank/DDBJ whole genome shotgun (WGS) entry which is preliminary data.</text>
</comment>
<keyword evidence="3 6" id="KW-0238">DNA-binding</keyword>
<dbReference type="InterPro" id="IPR013762">
    <property type="entry name" value="Integrase-like_cat_sf"/>
</dbReference>
<dbReference type="Gene3D" id="1.10.150.130">
    <property type="match status" value="1"/>
</dbReference>
<dbReference type="GO" id="GO:0015074">
    <property type="term" value="P:DNA integration"/>
    <property type="evidence" value="ECO:0007669"/>
    <property type="project" value="UniProtKB-KW"/>
</dbReference>
<keyword evidence="2" id="KW-0229">DNA integration</keyword>
<keyword evidence="4" id="KW-0233">DNA recombination</keyword>
<evidence type="ECO:0000256" key="4">
    <source>
        <dbReference type="ARBA" id="ARBA00023172"/>
    </source>
</evidence>
<evidence type="ECO:0000256" key="1">
    <source>
        <dbReference type="ARBA" id="ARBA00008857"/>
    </source>
</evidence>
<dbReference type="CDD" id="cd00801">
    <property type="entry name" value="INT_P4_C"/>
    <property type="match status" value="1"/>
</dbReference>
<dbReference type="Pfam" id="PF13356">
    <property type="entry name" value="Arm-DNA-bind_3"/>
    <property type="match status" value="1"/>
</dbReference>
<proteinExistence type="inferred from homology"/>
<keyword evidence="7" id="KW-1185">Reference proteome</keyword>
<dbReference type="SUPFAM" id="SSF56349">
    <property type="entry name" value="DNA breaking-rejoining enzymes"/>
    <property type="match status" value="1"/>
</dbReference>
<gene>
    <name evidence="6" type="ORF">H7F53_10195</name>
</gene>
<dbReference type="InterPro" id="IPR053876">
    <property type="entry name" value="Phage_int_M"/>
</dbReference>
<dbReference type="PROSITE" id="PS51898">
    <property type="entry name" value="TYR_RECOMBINASE"/>
    <property type="match status" value="1"/>
</dbReference>
<protein>
    <submittedName>
        <fullName evidence="6">Integrase arm-type DNA-binding domain-containing protein</fullName>
    </submittedName>
</protein>
<dbReference type="InterPro" id="IPR010998">
    <property type="entry name" value="Integrase_recombinase_N"/>
</dbReference>